<keyword evidence="2" id="KW-1185">Reference proteome</keyword>
<proteinExistence type="predicted"/>
<reference evidence="1" key="1">
    <citation type="journal article" date="2020" name="Stud. Mycol.">
        <title>101 Dothideomycetes genomes: a test case for predicting lifestyles and emergence of pathogens.</title>
        <authorList>
            <person name="Haridas S."/>
            <person name="Albert R."/>
            <person name="Binder M."/>
            <person name="Bloem J."/>
            <person name="Labutti K."/>
            <person name="Salamov A."/>
            <person name="Andreopoulos B."/>
            <person name="Baker S."/>
            <person name="Barry K."/>
            <person name="Bills G."/>
            <person name="Bluhm B."/>
            <person name="Cannon C."/>
            <person name="Castanera R."/>
            <person name="Culley D."/>
            <person name="Daum C."/>
            <person name="Ezra D."/>
            <person name="Gonzalez J."/>
            <person name="Henrissat B."/>
            <person name="Kuo A."/>
            <person name="Liang C."/>
            <person name="Lipzen A."/>
            <person name="Lutzoni F."/>
            <person name="Magnuson J."/>
            <person name="Mondo S."/>
            <person name="Nolan M."/>
            <person name="Ohm R."/>
            <person name="Pangilinan J."/>
            <person name="Park H.-J."/>
            <person name="Ramirez L."/>
            <person name="Alfaro M."/>
            <person name="Sun H."/>
            <person name="Tritt A."/>
            <person name="Yoshinaga Y."/>
            <person name="Zwiers L.-H."/>
            <person name="Turgeon B."/>
            <person name="Goodwin S."/>
            <person name="Spatafora J."/>
            <person name="Crous P."/>
            <person name="Grigoriev I."/>
        </authorList>
    </citation>
    <scope>NUCLEOTIDE SEQUENCE</scope>
    <source>
        <strain evidence="1">CBS 110217</strain>
    </source>
</reference>
<evidence type="ECO:0000313" key="1">
    <source>
        <dbReference type="EMBL" id="KAF2036395.1"/>
    </source>
</evidence>
<dbReference type="Proteomes" id="UP000799777">
    <property type="component" value="Unassembled WGS sequence"/>
</dbReference>
<accession>A0A9P4HMT3</accession>
<dbReference type="OrthoDB" id="3758768at2759"/>
<name>A0A9P4HMT3_9PLEO</name>
<gene>
    <name evidence="1" type="ORF">EK21DRAFT_52918</name>
</gene>
<comment type="caution">
    <text evidence="1">The sequence shown here is derived from an EMBL/GenBank/DDBJ whole genome shotgun (WGS) entry which is preliminary data.</text>
</comment>
<sequence length="291" mass="33516">MTNSASIRTYQEYEFSDRMLIFAHQRLYHERQSGTYGEARSGSVSRRGFKSREVLYSQLILRYEAHVVHYSQRQLTYPDDVLNAFTAVMEDETAKAGTVFCWGLPIQSFLRALLWCQRHKLSTDVERFRRRSGSCQVSFPSWSWAGWIGGVRYDLSDKLRPVEDRVHFVIAWPWDTGYDIETPSNPFTTGTLSLRVQIAEVDLAGVAPDESHEYIFSFDLQEPPSMRVQCLLVGIVHETSALDPRDLTECTHIVLAVELDAEGIYRRTGRLRLEKSHWEASKPVTQIIKFG</sequence>
<evidence type="ECO:0000313" key="2">
    <source>
        <dbReference type="Proteomes" id="UP000799777"/>
    </source>
</evidence>
<organism evidence="1 2">
    <name type="scientific">Setomelanomma holmii</name>
    <dbReference type="NCBI Taxonomy" id="210430"/>
    <lineage>
        <taxon>Eukaryota</taxon>
        <taxon>Fungi</taxon>
        <taxon>Dikarya</taxon>
        <taxon>Ascomycota</taxon>
        <taxon>Pezizomycotina</taxon>
        <taxon>Dothideomycetes</taxon>
        <taxon>Pleosporomycetidae</taxon>
        <taxon>Pleosporales</taxon>
        <taxon>Pleosporineae</taxon>
        <taxon>Phaeosphaeriaceae</taxon>
        <taxon>Setomelanomma</taxon>
    </lineage>
</organism>
<dbReference type="AlphaFoldDB" id="A0A9P4HMT3"/>
<dbReference type="PANTHER" id="PTHR33112:SF14">
    <property type="entry name" value="HETEROKARYON INCOMPATIBILITY DOMAIN-CONTAINING PROTEIN"/>
    <property type="match status" value="1"/>
</dbReference>
<dbReference type="EMBL" id="ML978155">
    <property type="protein sequence ID" value="KAF2036395.1"/>
    <property type="molecule type" value="Genomic_DNA"/>
</dbReference>
<protein>
    <submittedName>
        <fullName evidence="1">Uncharacterized protein</fullName>
    </submittedName>
</protein>
<dbReference type="PANTHER" id="PTHR33112">
    <property type="entry name" value="DOMAIN PROTEIN, PUTATIVE-RELATED"/>
    <property type="match status" value="1"/>
</dbReference>